<dbReference type="RefSeq" id="WP_262433959.1">
    <property type="nucleotide sequence ID" value="NZ_JACRTF010000001.1"/>
</dbReference>
<organism evidence="1 2">
    <name type="scientific">Jilunia laotingensis</name>
    <dbReference type="NCBI Taxonomy" id="2763675"/>
    <lineage>
        <taxon>Bacteria</taxon>
        <taxon>Pseudomonadati</taxon>
        <taxon>Bacteroidota</taxon>
        <taxon>Bacteroidia</taxon>
        <taxon>Bacteroidales</taxon>
        <taxon>Bacteroidaceae</taxon>
        <taxon>Jilunia</taxon>
    </lineage>
</organism>
<accession>A0A926F4H3</accession>
<evidence type="ECO:0000313" key="1">
    <source>
        <dbReference type="EMBL" id="MBC8592787.1"/>
    </source>
</evidence>
<proteinExistence type="predicted"/>
<protein>
    <submittedName>
        <fullName evidence="1">Uncharacterized protein</fullName>
    </submittedName>
</protein>
<sequence>MNEINEPYLVILQGKSILYDSDGSVHQYDEGKLSIEAKRRSQYVKSQLEHGYLEHLIKECYIPNINHDVLCQEHKNVLEKLVNSVTSEVGRAIVGLSVLQLTIKSLSPQQSIRLHKGSTQSGSFSWSEGIAMRVLDKNFITPVLRKYELLRLNADGFMMTRSLAENYPYSKLYKAAIKGGREEWLTLVDLMENGELDAEAGLRFLITQLIKKSESFKRIADCLLQKTEKYLLSNPTFEDIFKVICDFINDSTYSARILEIAMHSLFQALNTKKCLAGYLVPLSQMRSANKKHGNIGDIELSYSNNGNDIIESWDAKFGKAYLRDELEELHEKLNFHPIAENVGFVTDATPNLKEEIITRVEELEMTHNVKIHIVDFKTWVFSQIEQHSLDYNEVGKIWLIALVETICLKRRDIAPIDEPTNQWIEEFSHILDSKSQMHSLLYRS</sequence>
<evidence type="ECO:0000313" key="2">
    <source>
        <dbReference type="Proteomes" id="UP000651085"/>
    </source>
</evidence>
<comment type="caution">
    <text evidence="1">The sequence shown here is derived from an EMBL/GenBank/DDBJ whole genome shotgun (WGS) entry which is preliminary data.</text>
</comment>
<keyword evidence="2" id="KW-1185">Reference proteome</keyword>
<reference evidence="1" key="1">
    <citation type="submission" date="2020-08" db="EMBL/GenBank/DDBJ databases">
        <title>Genome public.</title>
        <authorList>
            <person name="Liu C."/>
            <person name="Sun Q."/>
        </authorList>
    </citation>
    <scope>NUCLEOTIDE SEQUENCE</scope>
    <source>
        <strain evidence="1">N12</strain>
    </source>
</reference>
<gene>
    <name evidence="1" type="ORF">H8744_05880</name>
</gene>
<dbReference type="AlphaFoldDB" id="A0A926F4H3"/>
<dbReference type="Proteomes" id="UP000651085">
    <property type="component" value="Unassembled WGS sequence"/>
</dbReference>
<name>A0A926F4H3_9BACT</name>
<dbReference type="EMBL" id="JACRTF010000001">
    <property type="protein sequence ID" value="MBC8592787.1"/>
    <property type="molecule type" value="Genomic_DNA"/>
</dbReference>